<dbReference type="Pfam" id="PF25683">
    <property type="entry name" value="URGCP_GTPase"/>
    <property type="match status" value="1"/>
</dbReference>
<dbReference type="Pfam" id="PF25496">
    <property type="entry name" value="URGCP"/>
    <property type="match status" value="1"/>
</dbReference>
<accession>A0A2G8JIT8</accession>
<dbReference type="InterPro" id="IPR052986">
    <property type="entry name" value="VLIG_GTPase"/>
</dbReference>
<sequence length="1717" mass="198118">MDPGDDHQMTFGQFKISLANQLTQQNCDNLCVYFEFNRSTTDKIVTSNGPQRELLNVLTEKQKILKDDVTELEKALRELEEYKVADFVLAYQQSFEHVDIFPEDVLTDEESGEDEAHGKESCSFDTLLEIIGLKDRFPGNLTLAKLCYVTDPDLANDEAILPDLFWQKLGALDYRARSSDFLTSCMKDLTPKISVRDFIFAFIHCADSFLRQDVLEKMSACQLAVPIILQGVKGIKSTFLTWSLRRIVKEWKRVNFTAMEHHIVTVPIFSVSFLRIGEIKDFSKSKVINYLLGPLQGHHKFSYFLSREDETCSSRFSDGCVEGVWYLPTNSNGSEKLKWIISILNLRGDATGFTAATKFICKSANLTFAFLAKRNQGSLSSYSRQVKSFSNKLKFIVIDDECKMPPKMRKWEKWHENFLYVRFFSMKSLCAEICVTISVHCKKCPPEHLKRMESLDQYCENIDVEDENEGFRKSQSEVKELCDFGGIDNLAKFKEKAFPLQSMWVDWVNIDKEPIKPDGDSEKSVDVLLDEIKSKKQEKRKQQLECGLSETMKIFQKTITNTENDMERFGYFVSYLQERLRRREDENIRENLEKMMKLEKRIEELDKRIKDKINTAHEDGNEPNDDGQEQELRKERQTSETLRLKEAQEIRDKSLGWEHFFRELGQWYEAHNELEDTLADGKTNVFFLPTDASRLLLHGHAVEIMDGDTGRVPLSWVSSVLNELANSLGDPPILVVCAVGVQSSGKSTLLNTMFGVQFPVRSGQCTRGLFLRVLKVHDDYEEKLGVKYIFLIDSEGIGSQERISKDDFRFDNELVTLVLCISDVALLNIAGENVGPEMTGLLQIAAHALIRMKKVELHSQCRIVQQRVSKVTAEKRNKVSMTQIESTLNKAIKDVSVKEGFGNRYENFSDIFDLRRGIGEENLQYLPPLWTTSMSPPQEMYGYVVTSIKNSILKDVVSEKVKPQFSVSTFRQRIRDVWIAVKDEKFLFNFQDSIKAMDFDNLCMEVNVLINSMKLELIQTLSRWQRRITDSSDEPDELLIIIKKELDEELRLKEKGLRSAFQVYASEHVRKDFILTHSEWMERQVELAITQEKSHVMAVLKNDVATKKLQNDIPDLVIRIRVKLRKHAKDTATRLRGKSDKCDPEKLFLSNWNTWIKESENNFTLSVMSEKALEATCEKVLISITTDMALSSGIKELIKEGGIRTHSASKQWTDYYPEKGEVGFVDQWFLHNTDAIEDIIEECLCDMKERNSEQKFDANILHYVLRDALQKLSHRFSSEPYYLLKAKVMLYICGKLFDIVLESQRMYERDHSFLALMENEKRSIRNDFLAFFKSDDLVHRVIHVFQNLLNPVGLAFIHEQIKNKIIFAIVQSLPRNRSVKMFTLREMSKKDNFLEYILYTKDPMKFFSSVVEMYITYICCQTTGVDLIMKLHAHEALEILVNTILTAIKDANKAAQLKKHQQTDSSLFKYWVESFMQLLNANGIPVRPESSQEPNSFVIHDLDMFVKDFTKFVMSDFKNVIMQQLKLPDSPNQIQVSAFLKKHHHVDSILAFVLSTYCFEQCPMCGASCENPLPIGATHGDHFTTTHLPRGLSGTKYRKSQNLETADCQASVGSSIDTYTLNGQKKMCKDYKQDFPSWVIKPKGELLPTHHDYWKWVMKTHNINIAKYYNCQPAKIPPRWKRITKEHVLQCLRHDLTISSIQFPAIPAGVPLEVSLT</sequence>
<dbReference type="InterPro" id="IPR030383">
    <property type="entry name" value="G_VLIG_dom"/>
</dbReference>
<feature type="region of interest" description="Disordered" evidence="3">
    <location>
        <begin position="614"/>
        <end position="640"/>
    </location>
</feature>
<dbReference type="GO" id="GO:0005525">
    <property type="term" value="F:GTP binding"/>
    <property type="evidence" value="ECO:0007669"/>
    <property type="project" value="InterPro"/>
</dbReference>
<dbReference type="Proteomes" id="UP000230750">
    <property type="component" value="Unassembled WGS sequence"/>
</dbReference>
<organism evidence="5 6">
    <name type="scientific">Stichopus japonicus</name>
    <name type="common">Sea cucumber</name>
    <dbReference type="NCBI Taxonomy" id="307972"/>
    <lineage>
        <taxon>Eukaryota</taxon>
        <taxon>Metazoa</taxon>
        <taxon>Echinodermata</taxon>
        <taxon>Eleutherozoa</taxon>
        <taxon>Echinozoa</taxon>
        <taxon>Holothuroidea</taxon>
        <taxon>Aspidochirotacea</taxon>
        <taxon>Aspidochirotida</taxon>
        <taxon>Stichopodidae</taxon>
        <taxon>Apostichopus</taxon>
    </lineage>
</organism>
<dbReference type="PANTHER" id="PTHR14819:SF25">
    <property type="entry name" value="CHROMOSOME UNDETERMINED SCAFFOLD_52, WHOLE GENOME SHOTGUN SEQUENCE"/>
    <property type="match status" value="1"/>
</dbReference>
<evidence type="ECO:0000256" key="1">
    <source>
        <dbReference type="ARBA" id="ARBA00006828"/>
    </source>
</evidence>
<feature type="compositionally biased region" description="Basic and acidic residues" evidence="3">
    <location>
        <begin position="630"/>
        <end position="640"/>
    </location>
</feature>
<proteinExistence type="inferred from homology"/>
<dbReference type="InterPro" id="IPR027417">
    <property type="entry name" value="P-loop_NTPase"/>
</dbReference>
<comment type="caution">
    <text evidence="5">The sequence shown here is derived from an EMBL/GenBank/DDBJ whole genome shotgun (WGS) entry which is preliminary data.</text>
</comment>
<keyword evidence="6" id="KW-1185">Reference proteome</keyword>
<gene>
    <name evidence="5" type="ORF">BSL78_27528</name>
</gene>
<dbReference type="Gene3D" id="3.40.50.300">
    <property type="entry name" value="P-loop containing nucleotide triphosphate hydrolases"/>
    <property type="match status" value="1"/>
</dbReference>
<dbReference type="OrthoDB" id="1597724at2759"/>
<dbReference type="STRING" id="307972.A0A2G8JIT8"/>
<evidence type="ECO:0000256" key="2">
    <source>
        <dbReference type="SAM" id="Coils"/>
    </source>
</evidence>
<evidence type="ECO:0000259" key="4">
    <source>
        <dbReference type="PROSITE" id="PS51717"/>
    </source>
</evidence>
<comment type="similarity">
    <text evidence="1">Belongs to the TRAFAC class dynamin-like GTPase superfamily. Very large inducible GTPase (VLIG) family.</text>
</comment>
<evidence type="ECO:0000313" key="6">
    <source>
        <dbReference type="Proteomes" id="UP000230750"/>
    </source>
</evidence>
<reference evidence="5 6" key="1">
    <citation type="journal article" date="2017" name="PLoS Biol.">
        <title>The sea cucumber genome provides insights into morphological evolution and visceral regeneration.</title>
        <authorList>
            <person name="Zhang X."/>
            <person name="Sun L."/>
            <person name="Yuan J."/>
            <person name="Sun Y."/>
            <person name="Gao Y."/>
            <person name="Zhang L."/>
            <person name="Li S."/>
            <person name="Dai H."/>
            <person name="Hamel J.F."/>
            <person name="Liu C."/>
            <person name="Yu Y."/>
            <person name="Liu S."/>
            <person name="Lin W."/>
            <person name="Guo K."/>
            <person name="Jin S."/>
            <person name="Xu P."/>
            <person name="Storey K.B."/>
            <person name="Huan P."/>
            <person name="Zhang T."/>
            <person name="Zhou Y."/>
            <person name="Zhang J."/>
            <person name="Lin C."/>
            <person name="Li X."/>
            <person name="Xing L."/>
            <person name="Huo D."/>
            <person name="Sun M."/>
            <person name="Wang L."/>
            <person name="Mercier A."/>
            <person name="Li F."/>
            <person name="Yang H."/>
            <person name="Xiang J."/>
        </authorList>
    </citation>
    <scope>NUCLEOTIDE SEQUENCE [LARGE SCALE GENOMIC DNA]</scope>
    <source>
        <strain evidence="5">Shaxun</strain>
        <tissue evidence="5">Muscle</tissue>
    </source>
</reference>
<feature type="domain" description="VLIG-type G" evidence="4">
    <location>
        <begin position="730"/>
        <end position="978"/>
    </location>
</feature>
<evidence type="ECO:0000313" key="5">
    <source>
        <dbReference type="EMBL" id="PIK35651.1"/>
    </source>
</evidence>
<feature type="coiled-coil region" evidence="2">
    <location>
        <begin position="55"/>
        <end position="85"/>
    </location>
</feature>
<dbReference type="PANTHER" id="PTHR14819">
    <property type="entry name" value="GTP-BINDING"/>
    <property type="match status" value="1"/>
</dbReference>
<evidence type="ECO:0000256" key="3">
    <source>
        <dbReference type="SAM" id="MobiDB-lite"/>
    </source>
</evidence>
<dbReference type="PROSITE" id="PS51717">
    <property type="entry name" value="G_VLIG"/>
    <property type="match status" value="1"/>
</dbReference>
<protein>
    <submittedName>
        <fullName evidence="5">Putative up-regulator of cell proliferation-like</fullName>
    </submittedName>
</protein>
<dbReference type="EMBL" id="MRZV01001849">
    <property type="protein sequence ID" value="PIK35651.1"/>
    <property type="molecule type" value="Genomic_DNA"/>
</dbReference>
<keyword evidence="2" id="KW-0175">Coiled coil</keyword>
<dbReference type="SUPFAM" id="SSF52540">
    <property type="entry name" value="P-loop containing nucleoside triphosphate hydrolases"/>
    <property type="match status" value="1"/>
</dbReference>
<dbReference type="InterPro" id="IPR057365">
    <property type="entry name" value="URGCP"/>
</dbReference>
<name>A0A2G8JIT8_STIJA</name>